<comment type="caution">
    <text evidence="1">The sequence shown here is derived from an EMBL/GenBank/DDBJ whole genome shotgun (WGS) entry which is preliminary data.</text>
</comment>
<protein>
    <submittedName>
        <fullName evidence="1">Uncharacterized protein</fullName>
    </submittedName>
</protein>
<keyword evidence="2" id="KW-1185">Reference proteome</keyword>
<gene>
    <name evidence="1" type="ORF">QAD02_023770</name>
</gene>
<proteinExistence type="predicted"/>
<name>A0ACC2Q1N3_9HYME</name>
<dbReference type="Proteomes" id="UP001239111">
    <property type="component" value="Chromosome 1"/>
</dbReference>
<accession>A0ACC2Q1N3</accession>
<reference evidence="1" key="1">
    <citation type="submission" date="2023-04" db="EMBL/GenBank/DDBJ databases">
        <title>A chromosome-level genome assembly of the parasitoid wasp Eretmocerus hayati.</title>
        <authorList>
            <person name="Zhong Y."/>
            <person name="Liu S."/>
            <person name="Liu Y."/>
        </authorList>
    </citation>
    <scope>NUCLEOTIDE SEQUENCE</scope>
    <source>
        <strain evidence="1">ZJU_SS_LIU_2023</strain>
    </source>
</reference>
<evidence type="ECO:0000313" key="1">
    <source>
        <dbReference type="EMBL" id="KAJ8687975.1"/>
    </source>
</evidence>
<dbReference type="EMBL" id="CM056741">
    <property type="protein sequence ID" value="KAJ8687975.1"/>
    <property type="molecule type" value="Genomic_DNA"/>
</dbReference>
<organism evidence="1 2">
    <name type="scientific">Eretmocerus hayati</name>
    <dbReference type="NCBI Taxonomy" id="131215"/>
    <lineage>
        <taxon>Eukaryota</taxon>
        <taxon>Metazoa</taxon>
        <taxon>Ecdysozoa</taxon>
        <taxon>Arthropoda</taxon>
        <taxon>Hexapoda</taxon>
        <taxon>Insecta</taxon>
        <taxon>Pterygota</taxon>
        <taxon>Neoptera</taxon>
        <taxon>Endopterygota</taxon>
        <taxon>Hymenoptera</taxon>
        <taxon>Apocrita</taxon>
        <taxon>Proctotrupomorpha</taxon>
        <taxon>Chalcidoidea</taxon>
        <taxon>Aphelinidae</taxon>
        <taxon>Aphelininae</taxon>
        <taxon>Eretmocerus</taxon>
    </lineage>
</organism>
<evidence type="ECO:0000313" key="2">
    <source>
        <dbReference type="Proteomes" id="UP001239111"/>
    </source>
</evidence>
<sequence length="879" mass="100038">MSKRFSKGRNSPAKRQKLDISRDESSHRGSNPLQNVINNHHNGNDDLWGDDFGDEELEEMDFIASQATQEEAVFVAPKPKTSSNGSTKSSPMDTYPSTSTGIRGSNSGANHLQQTKNLGAQSQIIGSSSIRRGIQVNTQAIAFDDFENDIRRNSHNSTFQSRKSSTLSNVVLVSDDEQVTQWQEEKKKLLEDFMTKEGETEFLRQQLNQIQMRAENAKKEQAHMMEEQGQKLRAEITALSKEKSSLESQLQLQNLKINNLAEKCKLLESGSVKFTQPQTSITRAGRDRSNTSFSGPSKKNETKENAVQVNEIQTSETLKTNVVVYSLRTIPQSAFEPSIPEKSIIEVKIEEKIGKRNLAIIQDEETFRIFENPELTKPKVTIVDGKPLSTEYFMPDLARLMNKSNIEINSSATTPVIGKMVATTRELLLNSTIVLQNISQAMQNDDIRDMNELYLSEFYEMPALHTRNISEARPWYKLERGIETRRAFAALSYIASASDYLSDYVAGHRKLVEPECGNLMSSHLAYYKRGFEFEFLELILDFVSVVGVTRRSHHFTGLLIAIMSLIINVENRVGFSEPGLRRIFSIFKEVVCSRPLLPCFPSVSSILKTFSGHSKFVNRLCISPEKSGINCWKGSLNFTPDACILEIFIAQLDHFKMDPIAVITVTKDLTMFTNIALLNNFIPWLERTKYSCNCCLNLLKFVIIHLCECTKIDVDHVKKNFTSSDTTLPPLLHGVDQKKSGIEWKNELDEDWSGSEKCHRGDFWETLKRSQYCAVIDGIRLLSFLAKKDLDFMIRIIHIEDAFHLFLHNLSKRKDFKLEKSDEIALEIVKQTFVLEKIKEENKSNLHVQSTVDLENEKWTDLIGMEKDYKGLFEYPSDC</sequence>